<evidence type="ECO:0000313" key="2">
    <source>
        <dbReference type="EMBL" id="QQP33163.1"/>
    </source>
</evidence>
<keyword evidence="3" id="KW-1185">Reference proteome</keyword>
<feature type="compositionally biased region" description="Polar residues" evidence="1">
    <location>
        <begin position="1"/>
        <end position="10"/>
    </location>
</feature>
<proteinExistence type="predicted"/>
<reference evidence="3" key="1">
    <citation type="submission" date="2021-01" db="EMBL/GenBank/DDBJ databases">
        <title>Caligus Genome Assembly.</title>
        <authorList>
            <person name="Gallardo-Escarate C."/>
        </authorList>
    </citation>
    <scope>NUCLEOTIDE SEQUENCE [LARGE SCALE GENOMIC DNA]</scope>
</reference>
<evidence type="ECO:0000313" key="3">
    <source>
        <dbReference type="Proteomes" id="UP000595437"/>
    </source>
</evidence>
<accession>A0A7T8GMY3</accession>
<name>A0A7T8GMY3_CALRO</name>
<sequence length="109" mass="12553">MSLITTQSTPIPKPRMDSTEGLDSESIVMSPEEELAISKELESINPRWESYFREKTPEAGLEHWIAMTATEINRPRSKSLSVGKQRKRSLKFFRWENVSSSNCKQMYIG</sequence>
<dbReference type="AlphaFoldDB" id="A0A7T8GMY3"/>
<dbReference type="Proteomes" id="UP000595437">
    <property type="component" value="Chromosome 19"/>
</dbReference>
<protein>
    <submittedName>
        <fullName evidence="2">Uncharacterized protein</fullName>
    </submittedName>
</protein>
<dbReference type="EMBL" id="CP045908">
    <property type="protein sequence ID" value="QQP33163.1"/>
    <property type="molecule type" value="Genomic_DNA"/>
</dbReference>
<evidence type="ECO:0000256" key="1">
    <source>
        <dbReference type="SAM" id="MobiDB-lite"/>
    </source>
</evidence>
<feature type="region of interest" description="Disordered" evidence="1">
    <location>
        <begin position="1"/>
        <end position="23"/>
    </location>
</feature>
<gene>
    <name evidence="2" type="ORF">FKW44_024452</name>
</gene>
<organism evidence="2 3">
    <name type="scientific">Caligus rogercresseyi</name>
    <name type="common">Sea louse</name>
    <dbReference type="NCBI Taxonomy" id="217165"/>
    <lineage>
        <taxon>Eukaryota</taxon>
        <taxon>Metazoa</taxon>
        <taxon>Ecdysozoa</taxon>
        <taxon>Arthropoda</taxon>
        <taxon>Crustacea</taxon>
        <taxon>Multicrustacea</taxon>
        <taxon>Hexanauplia</taxon>
        <taxon>Copepoda</taxon>
        <taxon>Siphonostomatoida</taxon>
        <taxon>Caligidae</taxon>
        <taxon>Caligus</taxon>
    </lineage>
</organism>